<evidence type="ECO:0000256" key="7">
    <source>
        <dbReference type="ARBA" id="ARBA00022692"/>
    </source>
</evidence>
<feature type="active site" description="Proton acceptor" evidence="13">
    <location>
        <position position="556"/>
    </location>
</feature>
<dbReference type="EC" id="1.1.3.20" evidence="5 12"/>
<keyword evidence="8 14" id="KW-0274">FAD</keyword>
<reference evidence="19" key="2">
    <citation type="submission" date="2008-12" db="EMBL/GenBank/DDBJ databases">
        <title>Improved gene annotation of the rice (Oryza sativa) genomes.</title>
        <authorList>
            <person name="Wang J."/>
            <person name="Li R."/>
            <person name="Fan W."/>
            <person name="Huang Q."/>
            <person name="Zhang J."/>
            <person name="Zhou Y."/>
            <person name="Hu Y."/>
            <person name="Zi S."/>
            <person name="Li J."/>
            <person name="Ni P."/>
            <person name="Zheng H."/>
            <person name="Zhang Y."/>
            <person name="Zhao M."/>
            <person name="Hao Q."/>
            <person name="McDermott J."/>
            <person name="Samudrala R."/>
            <person name="Kristiansen K."/>
            <person name="Wong G.K.-S."/>
        </authorList>
    </citation>
    <scope>NUCLEOTIDE SEQUENCE</scope>
</reference>
<evidence type="ECO:0000256" key="4">
    <source>
        <dbReference type="ARBA" id="ARBA00010790"/>
    </source>
</evidence>
<sequence length="621" mass="66440">MAAVARSRHPGHCARRPLPVTSLFRLADATPASRRRRLAVPGPPLTGCEQRDSTLTVCTLDEKSRNPSWKAIGYAAPAAAAAAVEQRRPASPSRRPLEDGVVETRRMDDNALLRSLVEKGLAVKTGTAAHHTVQCDAVVVGSGCGGGVAAAVLASKGYKVVVVEKGDYFATEDYTSLEGPSMERLYEKGGVFGTSNVTTILFTGATVGGGSAVNWSACIRTPAEIREEWSREHGLPVFASTAYAQAMDAVCDRIRVTGGCEEEGFQNRVLRRGCDALGMRADAVPRNSSEGHFCGSCNLGCPTGDKKGTGHDVARRRRRARRGHPDRVQGRALHPREERRREGRPEQELRIEAKVSISACGALMTPPLLRNSGLKNRHIGRNLHLHPVSMAWGYFPDSTAELPGKCYEGGIITSMHRVTDRTIIETPALGPGAFSAVVPWESGRDMKERMRRYARTAHAFALCATAAPAQSTARPPSASPRAATTPRSFGAGLRRALRILVAAGAAEVGTHRSDGLRLRCKGVRDADVEAFLDEVTIEKGPMYPGSDKWAIFCSAHQMGSCRMGASPRDGAVDGAGESWEAEGLYVCDGSLLPTAVGVNPMITIQSIAYCLSNGIADTLSH</sequence>
<feature type="domain" description="FAD-dependent oxidoreductase 2 FAD-binding" evidence="17">
    <location>
        <begin position="136"/>
        <end position="169"/>
    </location>
</feature>
<evidence type="ECO:0000256" key="5">
    <source>
        <dbReference type="ARBA" id="ARBA00013125"/>
    </source>
</evidence>
<dbReference type="InterPro" id="IPR036188">
    <property type="entry name" value="FAD/NAD-bd_sf"/>
</dbReference>
<dbReference type="InterPro" id="IPR012400">
    <property type="entry name" value="Long_Oxdase"/>
</dbReference>
<feature type="domain" description="Glucose-methanol-choline oxidoreductase C-terminal" evidence="18">
    <location>
        <begin position="489"/>
        <end position="608"/>
    </location>
</feature>
<dbReference type="GO" id="GO:0016020">
    <property type="term" value="C:membrane"/>
    <property type="evidence" value="ECO:0007669"/>
    <property type="project" value="UniProtKB-SubCell"/>
</dbReference>
<feature type="domain" description="Glucose-methanol-choline oxidoreductase N-terminal" evidence="16">
    <location>
        <begin position="182"/>
        <end position="388"/>
    </location>
</feature>
<accession>B9G683</accession>
<evidence type="ECO:0000256" key="10">
    <source>
        <dbReference type="ARBA" id="ARBA00023002"/>
    </source>
</evidence>
<evidence type="ECO:0000256" key="2">
    <source>
        <dbReference type="ARBA" id="ARBA00003842"/>
    </source>
</evidence>
<evidence type="ECO:0000259" key="17">
    <source>
        <dbReference type="Pfam" id="PF00890"/>
    </source>
</evidence>
<evidence type="ECO:0000256" key="3">
    <source>
        <dbReference type="ARBA" id="ARBA00004370"/>
    </source>
</evidence>
<keyword evidence="6" id="KW-0285">Flavoprotein</keyword>
<comment type="similarity">
    <text evidence="4 12">Belongs to the GMC oxidoreductase family.</text>
</comment>
<dbReference type="GO" id="GO:0050660">
    <property type="term" value="F:flavin adenine dinucleotide binding"/>
    <property type="evidence" value="ECO:0007669"/>
    <property type="project" value="InterPro"/>
</dbReference>
<evidence type="ECO:0000259" key="16">
    <source>
        <dbReference type="Pfam" id="PF00732"/>
    </source>
</evidence>
<evidence type="ECO:0000256" key="15">
    <source>
        <dbReference type="SAM" id="MobiDB-lite"/>
    </source>
</evidence>
<protein>
    <recommendedName>
        <fullName evidence="5 12">Long-chain-alcohol oxidase</fullName>
        <ecNumber evidence="5 12">1.1.3.20</ecNumber>
    </recommendedName>
</protein>
<evidence type="ECO:0000313" key="19">
    <source>
        <dbReference type="EMBL" id="EEE51130.1"/>
    </source>
</evidence>
<evidence type="ECO:0000256" key="13">
    <source>
        <dbReference type="PIRSR" id="PIRSR028937-1"/>
    </source>
</evidence>
<dbReference type="GO" id="GO:0046577">
    <property type="term" value="F:long-chain-alcohol oxidase activity"/>
    <property type="evidence" value="ECO:0007669"/>
    <property type="project" value="UniProtKB-EC"/>
</dbReference>
<proteinExistence type="inferred from homology"/>
<dbReference type="SUPFAM" id="SSF51905">
    <property type="entry name" value="FAD/NAD(P)-binding domain"/>
    <property type="match status" value="1"/>
</dbReference>
<dbReference type="Pfam" id="PF00890">
    <property type="entry name" value="FAD_binding_2"/>
    <property type="match status" value="1"/>
</dbReference>
<keyword evidence="11 12" id="KW-0472">Membrane</keyword>
<feature type="region of interest" description="Disordered" evidence="15">
    <location>
        <begin position="305"/>
        <end position="347"/>
    </location>
</feature>
<dbReference type="Gene3D" id="3.50.50.60">
    <property type="entry name" value="FAD/NAD(P)-binding domain"/>
    <property type="match status" value="2"/>
</dbReference>
<dbReference type="PANTHER" id="PTHR46056">
    <property type="entry name" value="LONG-CHAIN-ALCOHOL OXIDASE"/>
    <property type="match status" value="1"/>
</dbReference>
<evidence type="ECO:0000256" key="9">
    <source>
        <dbReference type="ARBA" id="ARBA00022989"/>
    </source>
</evidence>
<feature type="compositionally biased region" description="Basic and acidic residues" evidence="15">
    <location>
        <begin position="323"/>
        <end position="347"/>
    </location>
</feature>
<comment type="subcellular location">
    <subcellularLocation>
        <location evidence="3 12">Membrane</location>
    </subcellularLocation>
</comment>
<keyword evidence="9" id="KW-1133">Transmembrane helix</keyword>
<evidence type="ECO:0000256" key="1">
    <source>
        <dbReference type="ARBA" id="ARBA00000920"/>
    </source>
</evidence>
<dbReference type="PIRSF" id="PIRSF028937">
    <property type="entry name" value="Lg_Ch_AO"/>
    <property type="match status" value="1"/>
</dbReference>
<evidence type="ECO:0000256" key="14">
    <source>
        <dbReference type="PIRSR" id="PIRSR028937-2"/>
    </source>
</evidence>
<dbReference type="EMBL" id="CM000147">
    <property type="protein sequence ID" value="EEE51130.1"/>
    <property type="molecule type" value="Genomic_DNA"/>
</dbReference>
<feature type="binding site" evidence="14">
    <location>
        <begin position="135"/>
        <end position="150"/>
    </location>
    <ligand>
        <name>FAD</name>
        <dbReference type="ChEBI" id="CHEBI:57692"/>
    </ligand>
</feature>
<dbReference type="InterPro" id="IPR007867">
    <property type="entry name" value="GMC_OxRtase_C"/>
</dbReference>
<evidence type="ECO:0000256" key="6">
    <source>
        <dbReference type="ARBA" id="ARBA00022630"/>
    </source>
</evidence>
<dbReference type="Proteomes" id="UP000007752">
    <property type="component" value="Chromosome 10"/>
</dbReference>
<dbReference type="InterPro" id="IPR000172">
    <property type="entry name" value="GMC_OxRdtase_N"/>
</dbReference>
<keyword evidence="7" id="KW-0812">Transmembrane</keyword>
<keyword evidence="10 12" id="KW-0560">Oxidoreductase</keyword>
<comment type="function">
    <text evidence="2 12">Long-chain fatty alcohol oxidase involved in the omega-oxidation pathway of lipid degradation.</text>
</comment>
<dbReference type="AlphaFoldDB" id="B9G683"/>
<comment type="catalytic activity">
    <reaction evidence="1 12">
        <text>a long-chain primary fatty alcohol + O2 = a long-chain fatty aldehyde + H2O2</text>
        <dbReference type="Rhea" id="RHEA:22756"/>
        <dbReference type="ChEBI" id="CHEBI:15379"/>
        <dbReference type="ChEBI" id="CHEBI:16240"/>
        <dbReference type="ChEBI" id="CHEBI:17176"/>
        <dbReference type="ChEBI" id="CHEBI:77396"/>
        <dbReference type="EC" id="1.1.3.20"/>
    </reaction>
</comment>
<organism evidence="19">
    <name type="scientific">Oryza sativa subsp. japonica</name>
    <name type="common">Rice</name>
    <dbReference type="NCBI Taxonomy" id="39947"/>
    <lineage>
        <taxon>Eukaryota</taxon>
        <taxon>Viridiplantae</taxon>
        <taxon>Streptophyta</taxon>
        <taxon>Embryophyta</taxon>
        <taxon>Tracheophyta</taxon>
        <taxon>Spermatophyta</taxon>
        <taxon>Magnoliopsida</taxon>
        <taxon>Liliopsida</taxon>
        <taxon>Poales</taxon>
        <taxon>Poaceae</taxon>
        <taxon>BOP clade</taxon>
        <taxon>Oryzoideae</taxon>
        <taxon>Oryzeae</taxon>
        <taxon>Oryzinae</taxon>
        <taxon>Oryza</taxon>
        <taxon>Oryza sativa</taxon>
    </lineage>
</organism>
<dbReference type="Pfam" id="PF00732">
    <property type="entry name" value="GMC_oxred_N"/>
    <property type="match status" value="1"/>
</dbReference>
<evidence type="ECO:0000256" key="11">
    <source>
        <dbReference type="ARBA" id="ARBA00023136"/>
    </source>
</evidence>
<evidence type="ECO:0000256" key="8">
    <source>
        <dbReference type="ARBA" id="ARBA00022827"/>
    </source>
</evidence>
<dbReference type="Pfam" id="PF05199">
    <property type="entry name" value="GMC_oxred_C"/>
    <property type="match status" value="1"/>
</dbReference>
<evidence type="ECO:0000259" key="18">
    <source>
        <dbReference type="Pfam" id="PF05199"/>
    </source>
</evidence>
<gene>
    <name evidence="19" type="ORF">OsJ_31873</name>
</gene>
<evidence type="ECO:0000256" key="12">
    <source>
        <dbReference type="PIRNR" id="PIRNR028937"/>
    </source>
</evidence>
<dbReference type="InterPro" id="IPR003953">
    <property type="entry name" value="FAD-dep_OxRdtase_2_FAD-bd"/>
</dbReference>
<name>B9G683_ORYSJ</name>
<dbReference type="PANTHER" id="PTHR46056:SF2">
    <property type="entry name" value="OS10G0474800 PROTEIN"/>
    <property type="match status" value="1"/>
</dbReference>
<reference evidence="19" key="1">
    <citation type="journal article" date="2005" name="PLoS Biol.">
        <title>The genomes of Oryza sativa: a history of duplications.</title>
        <authorList>
            <person name="Yu J."/>
            <person name="Wang J."/>
            <person name="Lin W."/>
            <person name="Li S."/>
            <person name="Li H."/>
            <person name="Zhou J."/>
            <person name="Ni P."/>
            <person name="Dong W."/>
            <person name="Hu S."/>
            <person name="Zeng C."/>
            <person name="Zhang J."/>
            <person name="Zhang Y."/>
            <person name="Li R."/>
            <person name="Xu Z."/>
            <person name="Li S."/>
            <person name="Li X."/>
            <person name="Zheng H."/>
            <person name="Cong L."/>
            <person name="Lin L."/>
            <person name="Yin J."/>
            <person name="Geng J."/>
            <person name="Li G."/>
            <person name="Shi J."/>
            <person name="Liu J."/>
            <person name="Lv H."/>
            <person name="Li J."/>
            <person name="Wang J."/>
            <person name="Deng Y."/>
            <person name="Ran L."/>
            <person name="Shi X."/>
            <person name="Wang X."/>
            <person name="Wu Q."/>
            <person name="Li C."/>
            <person name="Ren X."/>
            <person name="Wang J."/>
            <person name="Wang X."/>
            <person name="Li D."/>
            <person name="Liu D."/>
            <person name="Zhang X."/>
            <person name="Ji Z."/>
            <person name="Zhao W."/>
            <person name="Sun Y."/>
            <person name="Zhang Z."/>
            <person name="Bao J."/>
            <person name="Han Y."/>
            <person name="Dong L."/>
            <person name="Ji J."/>
            <person name="Chen P."/>
            <person name="Wu S."/>
            <person name="Liu J."/>
            <person name="Xiao Y."/>
            <person name="Bu D."/>
            <person name="Tan J."/>
            <person name="Yang L."/>
            <person name="Ye C."/>
            <person name="Zhang J."/>
            <person name="Xu J."/>
            <person name="Zhou Y."/>
            <person name="Yu Y."/>
            <person name="Zhang B."/>
            <person name="Zhuang S."/>
            <person name="Wei H."/>
            <person name="Liu B."/>
            <person name="Lei M."/>
            <person name="Yu H."/>
            <person name="Li Y."/>
            <person name="Xu H."/>
            <person name="Wei S."/>
            <person name="He X."/>
            <person name="Fang L."/>
            <person name="Zhang Z."/>
            <person name="Zhang Y."/>
            <person name="Huang X."/>
            <person name="Su Z."/>
            <person name="Tong W."/>
            <person name="Li J."/>
            <person name="Tong Z."/>
            <person name="Li S."/>
            <person name="Ye J."/>
            <person name="Wang L."/>
            <person name="Fang L."/>
            <person name="Lei T."/>
            <person name="Chen C."/>
            <person name="Chen H."/>
            <person name="Xu Z."/>
            <person name="Li H."/>
            <person name="Huang H."/>
            <person name="Zhang F."/>
            <person name="Xu H."/>
            <person name="Li N."/>
            <person name="Zhao C."/>
            <person name="Li S."/>
            <person name="Dong L."/>
            <person name="Huang Y."/>
            <person name="Li L."/>
            <person name="Xi Y."/>
            <person name="Qi Q."/>
            <person name="Li W."/>
            <person name="Zhang B."/>
            <person name="Hu W."/>
            <person name="Zhang Y."/>
            <person name="Tian X."/>
            <person name="Jiao Y."/>
            <person name="Liang X."/>
            <person name="Jin J."/>
            <person name="Gao L."/>
            <person name="Zheng W."/>
            <person name="Hao B."/>
            <person name="Liu S."/>
            <person name="Wang W."/>
            <person name="Yuan L."/>
            <person name="Cao M."/>
            <person name="McDermott J."/>
            <person name="Samudrala R."/>
            <person name="Wang J."/>
            <person name="Wong G.K."/>
            <person name="Yang H."/>
        </authorList>
    </citation>
    <scope>NUCLEOTIDE SEQUENCE [LARGE SCALE GENOMIC DNA]</scope>
</reference>